<organism evidence="1 2">
    <name type="scientific">Potamilus streckersoni</name>
    <dbReference type="NCBI Taxonomy" id="2493646"/>
    <lineage>
        <taxon>Eukaryota</taxon>
        <taxon>Metazoa</taxon>
        <taxon>Spiralia</taxon>
        <taxon>Lophotrochozoa</taxon>
        <taxon>Mollusca</taxon>
        <taxon>Bivalvia</taxon>
        <taxon>Autobranchia</taxon>
        <taxon>Heteroconchia</taxon>
        <taxon>Palaeoheterodonta</taxon>
        <taxon>Unionida</taxon>
        <taxon>Unionoidea</taxon>
        <taxon>Unionidae</taxon>
        <taxon>Ambleminae</taxon>
        <taxon>Lampsilini</taxon>
        <taxon>Potamilus</taxon>
    </lineage>
</organism>
<keyword evidence="2" id="KW-1185">Reference proteome</keyword>
<evidence type="ECO:0000313" key="2">
    <source>
        <dbReference type="Proteomes" id="UP001195483"/>
    </source>
</evidence>
<dbReference type="AlphaFoldDB" id="A0AAE0SKP6"/>
<evidence type="ECO:0000313" key="1">
    <source>
        <dbReference type="EMBL" id="KAK3593320.1"/>
    </source>
</evidence>
<accession>A0AAE0SKP6</accession>
<gene>
    <name evidence="1" type="ORF">CHS0354_031379</name>
</gene>
<name>A0AAE0SKP6_9BIVA</name>
<reference evidence="1" key="2">
    <citation type="journal article" date="2021" name="Genome Biol. Evol.">
        <title>Developing a high-quality reference genome for a parasitic bivalve with doubly uniparental inheritance (Bivalvia: Unionida).</title>
        <authorList>
            <person name="Smith C.H."/>
        </authorList>
    </citation>
    <scope>NUCLEOTIDE SEQUENCE</scope>
    <source>
        <strain evidence="1">CHS0354</strain>
        <tissue evidence="1">Mantle</tissue>
    </source>
</reference>
<sequence length="287" mass="32227">MKIDILIKEAMKSEISVRHEAHIATTNLKCDFSLESFREVKSCLEVIMMPPPPPPPLPPPPPHCNIDVDRTKTITEPDTCTSSFQRNVLKWQPHKTSASLTTGNSIDANQTLEKTNFTSSLTTEAATERPVKLPITTTWAKSVTTMQAPFANPISSFATKRPPIDTKWTSLSTHRLEANVFDSQCTPVNSAPSHTSLRIRFDDYLLHVKSIIWNKYAVVLTKRSLLKETVKRRTTFSIILTRKTSVEAITFVIRDTFITVHAHHLLALVVTYKCVTGNIAYHVYNSG</sequence>
<proteinExistence type="predicted"/>
<dbReference type="Proteomes" id="UP001195483">
    <property type="component" value="Unassembled WGS sequence"/>
</dbReference>
<comment type="caution">
    <text evidence="1">The sequence shown here is derived from an EMBL/GenBank/DDBJ whole genome shotgun (WGS) entry which is preliminary data.</text>
</comment>
<reference evidence="1" key="3">
    <citation type="submission" date="2023-05" db="EMBL/GenBank/DDBJ databases">
        <authorList>
            <person name="Smith C.H."/>
        </authorList>
    </citation>
    <scope>NUCLEOTIDE SEQUENCE</scope>
    <source>
        <strain evidence="1">CHS0354</strain>
        <tissue evidence="1">Mantle</tissue>
    </source>
</reference>
<reference evidence="1" key="1">
    <citation type="journal article" date="2021" name="Genome Biol. Evol.">
        <title>A High-Quality Reference Genome for a Parasitic Bivalve with Doubly Uniparental Inheritance (Bivalvia: Unionida).</title>
        <authorList>
            <person name="Smith C.H."/>
        </authorList>
    </citation>
    <scope>NUCLEOTIDE SEQUENCE</scope>
    <source>
        <strain evidence="1">CHS0354</strain>
    </source>
</reference>
<dbReference type="EMBL" id="JAEAOA010001877">
    <property type="protein sequence ID" value="KAK3593320.1"/>
    <property type="molecule type" value="Genomic_DNA"/>
</dbReference>
<protein>
    <submittedName>
        <fullName evidence="1">Uncharacterized protein</fullName>
    </submittedName>
</protein>
<dbReference type="SUPFAM" id="SSF101447">
    <property type="entry name" value="Formin homology 2 domain (FH2 domain)"/>
    <property type="match status" value="1"/>
</dbReference>